<feature type="coiled-coil region" evidence="6">
    <location>
        <begin position="78"/>
        <end position="109"/>
    </location>
</feature>
<dbReference type="GO" id="GO:0044781">
    <property type="term" value="P:bacterial-type flagellum organization"/>
    <property type="evidence" value="ECO:0007669"/>
    <property type="project" value="InterPro"/>
</dbReference>
<sequence length="116" mass="13353">MESVDLIFRFIIVLPIIIFLLILTLRFLNNKSVSLAKANYLNVIEKIQLTKECTLAIIKTGEDALVVAITSGGVETLRKLSKDELQTILDNKEEHRKELVESYQKYLDKIKYRGKK</sequence>
<proteinExistence type="predicted"/>
<keyword evidence="3 7" id="KW-0812">Transmembrane</keyword>
<evidence type="ECO:0000256" key="1">
    <source>
        <dbReference type="ARBA" id="ARBA00004236"/>
    </source>
</evidence>
<protein>
    <submittedName>
        <fullName evidence="8">Flagellar protein FliO/FliZ</fullName>
    </submittedName>
</protein>
<dbReference type="Proteomes" id="UP000184241">
    <property type="component" value="Unassembled WGS sequence"/>
</dbReference>
<evidence type="ECO:0000256" key="6">
    <source>
        <dbReference type="SAM" id="Coils"/>
    </source>
</evidence>
<evidence type="ECO:0000313" key="8">
    <source>
        <dbReference type="EMBL" id="SHI05421.1"/>
    </source>
</evidence>
<evidence type="ECO:0000313" key="9">
    <source>
        <dbReference type="Proteomes" id="UP000184241"/>
    </source>
</evidence>
<evidence type="ECO:0000256" key="5">
    <source>
        <dbReference type="ARBA" id="ARBA00023136"/>
    </source>
</evidence>
<organism evidence="8 9">
    <name type="scientific">Clostridium intestinale DSM 6191</name>
    <dbReference type="NCBI Taxonomy" id="1121320"/>
    <lineage>
        <taxon>Bacteria</taxon>
        <taxon>Bacillati</taxon>
        <taxon>Bacillota</taxon>
        <taxon>Clostridia</taxon>
        <taxon>Eubacteriales</taxon>
        <taxon>Clostridiaceae</taxon>
        <taxon>Clostridium</taxon>
    </lineage>
</organism>
<name>A0A1M5Y030_9CLOT</name>
<keyword evidence="5 7" id="KW-0472">Membrane</keyword>
<keyword evidence="4 7" id="KW-1133">Transmembrane helix</keyword>
<evidence type="ECO:0000256" key="7">
    <source>
        <dbReference type="SAM" id="Phobius"/>
    </source>
</evidence>
<feature type="transmembrane region" description="Helical" evidence="7">
    <location>
        <begin position="6"/>
        <end position="28"/>
    </location>
</feature>
<dbReference type="RefSeq" id="WP_021800942.1">
    <property type="nucleotide sequence ID" value="NZ_FQXU01000005.1"/>
</dbReference>
<keyword evidence="8" id="KW-0966">Cell projection</keyword>
<dbReference type="AlphaFoldDB" id="A0A1M5Y030"/>
<keyword evidence="8" id="KW-0282">Flagellum</keyword>
<comment type="subcellular location">
    <subcellularLocation>
        <location evidence="1">Cell membrane</location>
    </subcellularLocation>
</comment>
<reference evidence="8 9" key="1">
    <citation type="submission" date="2016-11" db="EMBL/GenBank/DDBJ databases">
        <authorList>
            <person name="Jaros S."/>
            <person name="Januszkiewicz K."/>
            <person name="Wedrychowicz H."/>
        </authorList>
    </citation>
    <scope>NUCLEOTIDE SEQUENCE [LARGE SCALE GENOMIC DNA]</scope>
    <source>
        <strain evidence="8 9">DSM 6191</strain>
    </source>
</reference>
<dbReference type="Pfam" id="PF04347">
    <property type="entry name" value="FliO"/>
    <property type="match status" value="1"/>
</dbReference>
<gene>
    <name evidence="8" type="ORF">SAMN02745941_01759</name>
</gene>
<dbReference type="GO" id="GO:0016020">
    <property type="term" value="C:membrane"/>
    <property type="evidence" value="ECO:0007669"/>
    <property type="project" value="InterPro"/>
</dbReference>
<keyword evidence="2" id="KW-1003">Cell membrane</keyword>
<keyword evidence="6" id="KW-0175">Coiled coil</keyword>
<dbReference type="InterPro" id="IPR022781">
    <property type="entry name" value="Flagellar_biosynth_FliO"/>
</dbReference>
<evidence type="ECO:0000256" key="3">
    <source>
        <dbReference type="ARBA" id="ARBA00022692"/>
    </source>
</evidence>
<accession>A0A1M5Y030</accession>
<dbReference type="EMBL" id="FQXU01000005">
    <property type="protein sequence ID" value="SHI05421.1"/>
    <property type="molecule type" value="Genomic_DNA"/>
</dbReference>
<evidence type="ECO:0000256" key="4">
    <source>
        <dbReference type="ARBA" id="ARBA00022989"/>
    </source>
</evidence>
<evidence type="ECO:0000256" key="2">
    <source>
        <dbReference type="ARBA" id="ARBA00022475"/>
    </source>
</evidence>
<keyword evidence="8" id="KW-0969">Cilium</keyword>